<name>A0ABP4IH51_9ACTN</name>
<keyword evidence="2" id="KW-1185">Reference proteome</keyword>
<protein>
    <recommendedName>
        <fullName evidence="3">Terpene synthase</fullName>
    </recommendedName>
</protein>
<dbReference type="Gene3D" id="1.10.600.10">
    <property type="entry name" value="Farnesyl Diphosphate Synthase"/>
    <property type="match status" value="1"/>
</dbReference>
<proteinExistence type="predicted"/>
<evidence type="ECO:0000313" key="2">
    <source>
        <dbReference type="Proteomes" id="UP001499863"/>
    </source>
</evidence>
<dbReference type="InterPro" id="IPR008949">
    <property type="entry name" value="Isoprenoid_synthase_dom_sf"/>
</dbReference>
<sequence>MKATGDPDLPALWCPIAVRTHPQRALIEERTNRWLLDQRIVARDEEHRRRLTTYGLGWIASMFFPDADLERAQLGADLICAWGFPVDDLIDDIRQDSDRVLLRLNNLLRLLDAPSCPPVDDDPLAAAWVEARARLARFATPAQIARHAESWRLWFFGGACERAQRSLGGVPELNETVTVKLYGVGAAVPMTYCEIAGGYRLDADELALPAVRALGEMMWILCNWDNDIFSLPRDLTNGIGESNLITILARRDGTGVPEAVATALRMRNQVMALFLRLREQVLPLASAPMRLYLRDVGLHIAAYTEFWHHSCREKLEVDPAYAALLPEIEVDTAPDAVALGGPLPIPAIAWWWECLDAPLTAGGKG</sequence>
<dbReference type="Pfam" id="PF19086">
    <property type="entry name" value="Terpene_syn_C_2"/>
    <property type="match status" value="1"/>
</dbReference>
<dbReference type="SUPFAM" id="SSF48576">
    <property type="entry name" value="Terpenoid synthases"/>
    <property type="match status" value="1"/>
</dbReference>
<dbReference type="Proteomes" id="UP001499863">
    <property type="component" value="Unassembled WGS sequence"/>
</dbReference>
<organism evidence="1 2">
    <name type="scientific">Kitasatospora putterlickiae</name>
    <dbReference type="NCBI Taxonomy" id="221725"/>
    <lineage>
        <taxon>Bacteria</taxon>
        <taxon>Bacillati</taxon>
        <taxon>Actinomycetota</taxon>
        <taxon>Actinomycetes</taxon>
        <taxon>Kitasatosporales</taxon>
        <taxon>Streptomycetaceae</taxon>
        <taxon>Kitasatospora</taxon>
    </lineage>
</organism>
<gene>
    <name evidence="1" type="ORF">GCM10009639_19480</name>
</gene>
<dbReference type="RefSeq" id="WP_344331487.1">
    <property type="nucleotide sequence ID" value="NZ_BAAAKJ010000099.1"/>
</dbReference>
<evidence type="ECO:0000313" key="1">
    <source>
        <dbReference type="EMBL" id="GAA1390582.1"/>
    </source>
</evidence>
<comment type="caution">
    <text evidence="1">The sequence shown here is derived from an EMBL/GenBank/DDBJ whole genome shotgun (WGS) entry which is preliminary data.</text>
</comment>
<reference evidence="2" key="1">
    <citation type="journal article" date="2019" name="Int. J. Syst. Evol. Microbiol.">
        <title>The Global Catalogue of Microorganisms (GCM) 10K type strain sequencing project: providing services to taxonomists for standard genome sequencing and annotation.</title>
        <authorList>
            <consortium name="The Broad Institute Genomics Platform"/>
            <consortium name="The Broad Institute Genome Sequencing Center for Infectious Disease"/>
            <person name="Wu L."/>
            <person name="Ma J."/>
        </authorList>
    </citation>
    <scope>NUCLEOTIDE SEQUENCE [LARGE SCALE GENOMIC DNA]</scope>
    <source>
        <strain evidence="2">JCM 12393</strain>
    </source>
</reference>
<dbReference type="EMBL" id="BAAAKJ010000099">
    <property type="protein sequence ID" value="GAA1390582.1"/>
    <property type="molecule type" value="Genomic_DNA"/>
</dbReference>
<evidence type="ECO:0008006" key="3">
    <source>
        <dbReference type="Google" id="ProtNLM"/>
    </source>
</evidence>
<accession>A0ABP4IH51</accession>